<proteinExistence type="predicted"/>
<sequence length="286" mass="31466">MAVTVATHLAAGPDAAGFAARLSTSVARRVDNLEESADAIDFAFSTAVLALQAHCVADPEADTLETWQATVTAMQLGSALFAVTGASEGTVECFISGRTRTLKAIGPQPFADAGNWLLAFWLAVICREQRRMTELSEIPLERLRSADDSYEEFYYHWVDVQQSYWLRRPEVAERLISAIEMSNPEVARSLPQDLLQGLLYPPINLFYTFVRKNVDGFGPALAEALHLHKGYWTLTEERAEDIDGAVALGPLAMACLAYDGKLPIGVESPFIPKYLVEHGWLGEFPT</sequence>
<organism evidence="1 2">
    <name type="scientific">Streptomyces yangpuensis</name>
    <dbReference type="NCBI Taxonomy" id="1648182"/>
    <lineage>
        <taxon>Bacteria</taxon>
        <taxon>Bacillati</taxon>
        <taxon>Actinomycetota</taxon>
        <taxon>Actinomycetes</taxon>
        <taxon>Kitasatosporales</taxon>
        <taxon>Streptomycetaceae</taxon>
        <taxon>Streptomyces</taxon>
    </lineage>
</organism>
<dbReference type="Pfam" id="PF15575">
    <property type="entry name" value="Imm49"/>
    <property type="match status" value="1"/>
</dbReference>
<gene>
    <name evidence="1" type="ORF">NRK68_18540</name>
</gene>
<dbReference type="InterPro" id="IPR029074">
    <property type="entry name" value="Imm49"/>
</dbReference>
<reference evidence="1" key="1">
    <citation type="submission" date="2022-08" db="EMBL/GenBank/DDBJ databases">
        <authorList>
            <person name="Tian L."/>
        </authorList>
    </citation>
    <scope>NUCLEOTIDE SEQUENCE</scope>
    <source>
        <strain evidence="1">CM253</strain>
    </source>
</reference>
<protein>
    <submittedName>
        <fullName evidence="1">Immunity 49 family protein</fullName>
    </submittedName>
</protein>
<name>A0ABY5PYC0_9ACTN</name>
<dbReference type="GeneID" id="95575489"/>
<dbReference type="RefSeq" id="WP_257856259.1">
    <property type="nucleotide sequence ID" value="NZ_CP102514.1"/>
</dbReference>
<evidence type="ECO:0000313" key="1">
    <source>
        <dbReference type="EMBL" id="UUY49024.1"/>
    </source>
</evidence>
<accession>A0ABY5PYC0</accession>
<dbReference type="EMBL" id="CP102514">
    <property type="protein sequence ID" value="UUY49024.1"/>
    <property type="molecule type" value="Genomic_DNA"/>
</dbReference>
<dbReference type="Proteomes" id="UP001057738">
    <property type="component" value="Chromosome"/>
</dbReference>
<keyword evidence="2" id="KW-1185">Reference proteome</keyword>
<evidence type="ECO:0000313" key="2">
    <source>
        <dbReference type="Proteomes" id="UP001057738"/>
    </source>
</evidence>